<proteinExistence type="inferred from homology"/>
<dbReference type="InterPro" id="IPR002575">
    <property type="entry name" value="Aminoglycoside_PTrfase"/>
</dbReference>
<accession>A0AA90W4E6</accession>
<organism evidence="3 4">
    <name type="scientific">Acinetobacter wanghuae</name>
    <dbReference type="NCBI Taxonomy" id="2662362"/>
    <lineage>
        <taxon>Bacteria</taxon>
        <taxon>Pseudomonadati</taxon>
        <taxon>Pseudomonadota</taxon>
        <taxon>Gammaproteobacteria</taxon>
        <taxon>Moraxellales</taxon>
        <taxon>Moraxellaceae</taxon>
        <taxon>Acinetobacter</taxon>
    </lineage>
</organism>
<comment type="similarity">
    <text evidence="1">Belongs to the pseudomonas-type ThrB family.</text>
</comment>
<dbReference type="InterPro" id="IPR011009">
    <property type="entry name" value="Kinase-like_dom_sf"/>
</dbReference>
<dbReference type="GO" id="GO:0004413">
    <property type="term" value="F:homoserine kinase activity"/>
    <property type="evidence" value="ECO:0007669"/>
    <property type="project" value="TreeGrafter"/>
</dbReference>
<protein>
    <submittedName>
        <fullName evidence="3">Phosphotransferase</fullName>
    </submittedName>
</protein>
<evidence type="ECO:0000313" key="4">
    <source>
        <dbReference type="Proteomes" id="UP000480556"/>
    </source>
</evidence>
<dbReference type="RefSeq" id="WP_153389268.1">
    <property type="nucleotide sequence ID" value="NZ_WITK01000008.1"/>
</dbReference>
<dbReference type="SUPFAM" id="SSF56112">
    <property type="entry name" value="Protein kinase-like (PK-like)"/>
    <property type="match status" value="1"/>
</dbReference>
<sequence length="409" mass="46931">MTTIINDLGHGMGNAWENKDWAHISDLALQRLQADYPVLSGDIKILWRSPRPFSSAVLIQVKQKVETAHTPQYLIKRSHHSFRQVTDILQEHAFLQHLASKAIPVATLVTSKQNMTAIELDGWSYEVYEKAQGLDLYADQQSWKPFFYPEHAAKTGALLAKLHMATQDYAESRGRSAHYLVSNQNFLESNNIVTAIQQRIQRSPSLTHYFKNKVLEQSFLEQISKIHQAIQPTLKNAKKIWTHNDLHASNLFWSAASAQADITAVIDFGLSDRNSALYDLAITIERNFIDWLELEHTAEIDIDEAGLTAFLNTYFKHPHPQEDFSILPELLQIVHLDFAFSELEYFLEITQNQTHADAAYDDWIIGHVHWFLSKQGQQFTQTLRRLITQEWKGSDLIHPLQTCSAIFKS</sequence>
<evidence type="ECO:0000313" key="3">
    <source>
        <dbReference type="EMBL" id="MQW92001.1"/>
    </source>
</evidence>
<dbReference type="Pfam" id="PF01636">
    <property type="entry name" value="APH"/>
    <property type="match status" value="1"/>
</dbReference>
<dbReference type="GO" id="GO:0009088">
    <property type="term" value="P:threonine biosynthetic process"/>
    <property type="evidence" value="ECO:0007669"/>
    <property type="project" value="TreeGrafter"/>
</dbReference>
<evidence type="ECO:0000259" key="2">
    <source>
        <dbReference type="Pfam" id="PF01636"/>
    </source>
</evidence>
<reference evidence="3 4" key="1">
    <citation type="submission" date="2019-10" db="EMBL/GenBank/DDBJ databases">
        <authorList>
            <person name="Dong K."/>
        </authorList>
    </citation>
    <scope>NUCLEOTIDE SEQUENCE [LARGE SCALE GENOMIC DNA]</scope>
    <source>
        <strain evidence="4">dk771</strain>
    </source>
</reference>
<comment type="caution">
    <text evidence="3">The sequence shown here is derived from an EMBL/GenBank/DDBJ whole genome shotgun (WGS) entry which is preliminary data.</text>
</comment>
<dbReference type="Gene3D" id="3.90.1200.10">
    <property type="match status" value="1"/>
</dbReference>
<evidence type="ECO:0000256" key="1">
    <source>
        <dbReference type="ARBA" id="ARBA00038240"/>
    </source>
</evidence>
<name>A0AA90W4E6_9GAMM</name>
<feature type="domain" description="Aminoglycoside phosphotransferase" evidence="2">
    <location>
        <begin position="65"/>
        <end position="288"/>
    </location>
</feature>
<dbReference type="AlphaFoldDB" id="A0AA90W4E6"/>
<dbReference type="PANTHER" id="PTHR21064">
    <property type="entry name" value="AMINOGLYCOSIDE PHOSPHOTRANSFERASE DOMAIN-CONTAINING PROTEIN-RELATED"/>
    <property type="match status" value="1"/>
</dbReference>
<dbReference type="PANTHER" id="PTHR21064:SF6">
    <property type="entry name" value="AMINOGLYCOSIDE PHOSPHOTRANSFERASE DOMAIN-CONTAINING PROTEIN"/>
    <property type="match status" value="1"/>
</dbReference>
<dbReference type="Proteomes" id="UP000480556">
    <property type="component" value="Unassembled WGS sequence"/>
</dbReference>
<dbReference type="InterPro" id="IPR050249">
    <property type="entry name" value="Pseudomonas-type_ThrB"/>
</dbReference>
<dbReference type="EMBL" id="WITK01000008">
    <property type="protein sequence ID" value="MQW92001.1"/>
    <property type="molecule type" value="Genomic_DNA"/>
</dbReference>
<gene>
    <name evidence="3" type="ORF">GHJ48_06255</name>
</gene>